<evidence type="ECO:0000256" key="2">
    <source>
        <dbReference type="RuleBase" id="RU367107"/>
    </source>
</evidence>
<evidence type="ECO:0000259" key="4">
    <source>
        <dbReference type="Pfam" id="PF16589"/>
    </source>
</evidence>
<keyword evidence="2" id="KW-0804">Transcription</keyword>
<evidence type="ECO:0000313" key="5">
    <source>
        <dbReference type="Proteomes" id="UP000829291"/>
    </source>
</evidence>
<evidence type="ECO:0000313" key="6">
    <source>
        <dbReference type="RefSeq" id="XP_046589263.1"/>
    </source>
</evidence>
<name>A0ABM3FMN2_NEOLC</name>
<comment type="subcellular location">
    <subcellularLocation>
        <location evidence="2">Nucleus</location>
    </subcellularLocation>
    <subcellularLocation>
        <location evidence="2">Chromosome</location>
        <location evidence="2">Telomere</location>
    </subcellularLocation>
</comment>
<dbReference type="Pfam" id="PF16589">
    <property type="entry name" value="BRCT_2"/>
    <property type="match status" value="1"/>
</dbReference>
<dbReference type="PANTHER" id="PTHR16466">
    <property type="entry name" value="TELOMERE REPEAT-BINDING FACTOR 2-INTERACTING PROTEIN 1"/>
    <property type="match status" value="1"/>
</dbReference>
<dbReference type="SUPFAM" id="SSF52113">
    <property type="entry name" value="BRCT domain"/>
    <property type="match status" value="1"/>
</dbReference>
<organism evidence="5 6">
    <name type="scientific">Neodiprion lecontei</name>
    <name type="common">Redheaded pine sawfly</name>
    <dbReference type="NCBI Taxonomy" id="441921"/>
    <lineage>
        <taxon>Eukaryota</taxon>
        <taxon>Metazoa</taxon>
        <taxon>Ecdysozoa</taxon>
        <taxon>Arthropoda</taxon>
        <taxon>Hexapoda</taxon>
        <taxon>Insecta</taxon>
        <taxon>Pterygota</taxon>
        <taxon>Neoptera</taxon>
        <taxon>Endopterygota</taxon>
        <taxon>Hymenoptera</taxon>
        <taxon>Tenthredinoidea</taxon>
        <taxon>Diprionidae</taxon>
        <taxon>Diprioninae</taxon>
        <taxon>Neodiprion</taxon>
    </lineage>
</organism>
<dbReference type="InterPro" id="IPR001357">
    <property type="entry name" value="BRCT_dom"/>
</dbReference>
<keyword evidence="2" id="KW-0805">Transcription regulation</keyword>
<keyword evidence="1 2" id="KW-0539">Nucleus</keyword>
<dbReference type="Gene3D" id="1.10.10.60">
    <property type="entry name" value="Homeodomain-like"/>
    <property type="match status" value="1"/>
</dbReference>
<evidence type="ECO:0000256" key="1">
    <source>
        <dbReference type="ARBA" id="ARBA00023242"/>
    </source>
</evidence>
<proteinExistence type="inferred from homology"/>
<keyword evidence="2" id="KW-0158">Chromosome</keyword>
<feature type="region of interest" description="Disordered" evidence="3">
    <location>
        <begin position="284"/>
        <end position="306"/>
    </location>
</feature>
<protein>
    <recommendedName>
        <fullName evidence="2">Telomeric repeat-binding factor 2-interacting protein 1</fullName>
        <shortName evidence="2">TERF2-interacting telomeric protein 1</shortName>
    </recommendedName>
    <alternativeName>
        <fullName evidence="2">Repressor/activator protein 1 homolog</fullName>
    </alternativeName>
</protein>
<evidence type="ECO:0000256" key="3">
    <source>
        <dbReference type="SAM" id="MobiDB-lite"/>
    </source>
</evidence>
<comment type="subunit">
    <text evidence="2">Homodimer.</text>
</comment>
<dbReference type="InterPro" id="IPR036420">
    <property type="entry name" value="BRCT_dom_sf"/>
</dbReference>
<comment type="similarity">
    <text evidence="2">Belongs to the RAP1 family.</text>
</comment>
<gene>
    <name evidence="6" type="primary">LOC124293234</name>
</gene>
<feature type="domain" description="BRCT" evidence="4">
    <location>
        <begin position="143"/>
        <end position="219"/>
    </location>
</feature>
<keyword evidence="2" id="KW-0010">Activator</keyword>
<accession>A0ABM3FMN2</accession>
<dbReference type="GeneID" id="124293234"/>
<sequence>MRLNKDAAILSHSSKVSELSPEVLAGRLDVISSVANADCRNPAKNRWTRLNYFPSKITGPATFSAKKKHHTSKTEFDKAIKRRTYNPTKRKTTRFSGNTTRLATLLCRSSLVLTTSLLTSGSYFKFLQIAFGRACKNITINMLFEHLGRPIKFHLVNVSDKEKLELSRLITANGGVVSEDSLIKFTIRNPHVGNEEVYHVNFIHNCVKQNKILDITKYRHGAMGIGCPMSQFLRGSTSCMVDSDASEDNRLNQPSCSIRTRARRFVSKSKPFIQERLTRKSENEVISLTDSDSDASEDNRLNQPSCSIRTRARRFVSKSKPFIQERLTRKSENEVISLTDSDSDASEARPDLLLRSKNKLRPSNKILPSNRRRRRPNRKNNFRTWEKQKMVNYLIENNLISQARGNRVWKRMIDKGLLKHRTFHSLNNHFRKYMLPNIHLYKMDSKSLAKFLRLKM</sequence>
<keyword evidence="5" id="KW-1185">Reference proteome</keyword>
<dbReference type="Proteomes" id="UP000829291">
    <property type="component" value="Chromosome 3"/>
</dbReference>
<dbReference type="PANTHER" id="PTHR16466:SF6">
    <property type="entry name" value="TELOMERIC REPEAT-BINDING FACTOR 2-INTERACTING PROTEIN 1"/>
    <property type="match status" value="1"/>
</dbReference>
<keyword evidence="2" id="KW-0779">Telomere</keyword>
<dbReference type="RefSeq" id="XP_046589263.1">
    <property type="nucleotide sequence ID" value="XM_046733307.1"/>
</dbReference>
<reference evidence="6" key="1">
    <citation type="submission" date="2025-08" db="UniProtKB">
        <authorList>
            <consortium name="RefSeq"/>
        </authorList>
    </citation>
    <scope>IDENTIFICATION</scope>
    <source>
        <tissue evidence="6">Thorax and Abdomen</tissue>
    </source>
</reference>
<dbReference type="InterPro" id="IPR039595">
    <property type="entry name" value="TE2IP/Rap1"/>
</dbReference>
<comment type="function">
    <text evidence="2">Acts both as a regulator of telomere function and as a transcription regulator. Involved in the regulation of telomere length and protection as a component of the shelterin complex (telosome). Does not bind DNA directly: recruited to telomeric double-stranded 5'-TTAGGG-3' repeats via its interaction with terf2. Independently of its function in telomeres, also acts as a transcription regulator: recruited to extratelomeric 5'-TTAGGG-3' sites via its association with terf2 or other factors, and regulates gene expression.</text>
</comment>